<comment type="caution">
    <text evidence="2">The sequence shown here is derived from an EMBL/GenBank/DDBJ whole genome shotgun (WGS) entry which is preliminary data.</text>
</comment>
<dbReference type="InterPro" id="IPR016187">
    <property type="entry name" value="CTDL_fold"/>
</dbReference>
<gene>
    <name evidence="2" type="ORF">EHQ76_12200</name>
</gene>
<dbReference type="EMBL" id="RQGN01000058">
    <property type="protein sequence ID" value="TGM00504.1"/>
    <property type="molecule type" value="Genomic_DNA"/>
</dbReference>
<name>A0A5F2B4C6_9LEPT</name>
<dbReference type="SUPFAM" id="SSF56436">
    <property type="entry name" value="C-type lectin-like"/>
    <property type="match status" value="1"/>
</dbReference>
<dbReference type="AlphaFoldDB" id="A0A5F2B4C6"/>
<proteinExistence type="predicted"/>
<accession>A0A5F2B4C6</accession>
<dbReference type="Proteomes" id="UP000298429">
    <property type="component" value="Unassembled WGS sequence"/>
</dbReference>
<evidence type="ECO:0000259" key="1">
    <source>
        <dbReference type="Pfam" id="PF07588"/>
    </source>
</evidence>
<reference evidence="2 3" key="1">
    <citation type="journal article" date="2019" name="PLoS Negl. Trop. Dis.">
        <title>Revisiting the worldwide diversity of Leptospira species in the environment.</title>
        <authorList>
            <person name="Vincent A.T."/>
            <person name="Schiettekatte O."/>
            <person name="Bourhy P."/>
            <person name="Veyrier F.J."/>
            <person name="Picardeau M."/>
        </authorList>
    </citation>
    <scope>NUCLEOTIDE SEQUENCE [LARGE SCALE GENOMIC DNA]</scope>
    <source>
        <strain evidence="2 3">201702444</strain>
    </source>
</reference>
<evidence type="ECO:0000313" key="3">
    <source>
        <dbReference type="Proteomes" id="UP000298429"/>
    </source>
</evidence>
<dbReference type="OrthoDB" id="344499at2"/>
<protein>
    <submittedName>
        <fullName evidence="2">DUF1554 domain-containing protein</fullName>
    </submittedName>
</protein>
<evidence type="ECO:0000313" key="2">
    <source>
        <dbReference type="EMBL" id="TGM00504.1"/>
    </source>
</evidence>
<dbReference type="Gene3D" id="3.10.100.10">
    <property type="entry name" value="Mannose-Binding Protein A, subunit A"/>
    <property type="match status" value="1"/>
</dbReference>
<dbReference type="Pfam" id="PF07588">
    <property type="entry name" value="DUF1554"/>
    <property type="match status" value="1"/>
</dbReference>
<dbReference type="RefSeq" id="WP_135671207.1">
    <property type="nucleotide sequence ID" value="NZ_RQGN01000058.1"/>
</dbReference>
<organism evidence="2 3">
    <name type="scientific">Leptospira barantonii</name>
    <dbReference type="NCBI Taxonomy" id="2023184"/>
    <lineage>
        <taxon>Bacteria</taxon>
        <taxon>Pseudomonadati</taxon>
        <taxon>Spirochaetota</taxon>
        <taxon>Spirochaetia</taxon>
        <taxon>Leptospirales</taxon>
        <taxon>Leptospiraceae</taxon>
        <taxon>Leptospira</taxon>
    </lineage>
</organism>
<dbReference type="InterPro" id="IPR011448">
    <property type="entry name" value="DUF1554"/>
</dbReference>
<sequence length="252" mass="27008">MIPNESIRISVSISAFLLLTFSCSEAERVSIDALKNPLIAIIEPSRFTNSSSSQSGTAPTCSTTKGPCYIFELYNIGGVLTNGNMGGIAGADTLCQNAAAALPSSFGAPSEYKALLMDESGVRDLSHNWVLYPNTRYLNIKKSTLNPNDSAIVFTTDSQAMYNGSATNSIVVDGTRPAGTYTFTGIRNDTPGFVGVWLPGEFRTCFNWTSTALGTTYGSIGEPNQLSSFFIDRGYNSATSCNMTHGLYCVRQ</sequence>
<feature type="domain" description="DUF1554" evidence="1">
    <location>
        <begin position="81"/>
        <end position="225"/>
    </location>
</feature>
<dbReference type="InterPro" id="IPR016186">
    <property type="entry name" value="C-type_lectin-like/link_sf"/>
</dbReference>